<dbReference type="InterPro" id="IPR001810">
    <property type="entry name" value="F-box_dom"/>
</dbReference>
<dbReference type="Gene3D" id="1.20.1280.50">
    <property type="match status" value="1"/>
</dbReference>
<evidence type="ECO:0000259" key="1">
    <source>
        <dbReference type="SMART" id="SM00256"/>
    </source>
</evidence>
<dbReference type="InterPro" id="IPR056592">
    <property type="entry name" value="Beta-prop_At3g26010-like"/>
</dbReference>
<evidence type="ECO:0000313" key="3">
    <source>
        <dbReference type="Proteomes" id="UP000825729"/>
    </source>
</evidence>
<dbReference type="SUPFAM" id="SSF81383">
    <property type="entry name" value="F-box domain"/>
    <property type="match status" value="1"/>
</dbReference>
<dbReference type="EMBL" id="JAINDJ010000002">
    <property type="protein sequence ID" value="KAG9455558.1"/>
    <property type="molecule type" value="Genomic_DNA"/>
</dbReference>
<organism evidence="2 3">
    <name type="scientific">Aristolochia fimbriata</name>
    <name type="common">White veined hardy Dutchman's pipe vine</name>
    <dbReference type="NCBI Taxonomy" id="158543"/>
    <lineage>
        <taxon>Eukaryota</taxon>
        <taxon>Viridiplantae</taxon>
        <taxon>Streptophyta</taxon>
        <taxon>Embryophyta</taxon>
        <taxon>Tracheophyta</taxon>
        <taxon>Spermatophyta</taxon>
        <taxon>Magnoliopsida</taxon>
        <taxon>Magnoliidae</taxon>
        <taxon>Piperales</taxon>
        <taxon>Aristolochiaceae</taxon>
        <taxon>Aristolochia</taxon>
    </lineage>
</organism>
<dbReference type="Pfam" id="PF00646">
    <property type="entry name" value="F-box"/>
    <property type="match status" value="1"/>
</dbReference>
<dbReference type="InterPro" id="IPR036047">
    <property type="entry name" value="F-box-like_dom_sf"/>
</dbReference>
<dbReference type="Pfam" id="PF24750">
    <property type="entry name" value="b-prop_At3g26010-like"/>
    <property type="match status" value="1"/>
</dbReference>
<accession>A0AAV7F3B2</accession>
<protein>
    <recommendedName>
        <fullName evidence="1">F-box domain-containing protein</fullName>
    </recommendedName>
</protein>
<dbReference type="SUPFAM" id="SSF117281">
    <property type="entry name" value="Kelch motif"/>
    <property type="match status" value="1"/>
</dbReference>
<sequence>MELEDQPSMGTCETSGDVKTKGFGEDLLMEIFRRLPAKSLFRFKCVSKDWLRLISADATLQRRKLSSMTGVFYHLNALDCVGHSQLKFYKYARVSEDDDHFSTDHGTDISLAFLPCYPNFRIIDSCGGLLLCLSGKTKQVGLYVCNPLTRRWTALPKPPNKCSLQNAKLVLDCSESPNLFRVVMAAGYKHLRRSSAKLHIYSSDAGKWVEWEVVTAPLQYSLNNIQDAVVSEGALYAMAFPSYLARIDIKERSFAVIDLPEEKYHDAGILGTSGNRVYLMWLPRHSLRQIWVLKDWRANEWILKYEMGEFGTTALDRGGSPLCRLPSYDYRFQFQYHPVLHSELELLILRTHCKLFAYHLYSGKVEEIGSIRCDPDVSGHYFRGSSNRFSVFPYSPCLDPLE</sequence>
<evidence type="ECO:0000313" key="2">
    <source>
        <dbReference type="EMBL" id="KAG9455558.1"/>
    </source>
</evidence>
<comment type="caution">
    <text evidence="2">The sequence shown here is derived from an EMBL/GenBank/DDBJ whole genome shotgun (WGS) entry which is preliminary data.</text>
</comment>
<dbReference type="PANTHER" id="PTHR35546:SF25">
    <property type="entry name" value="F-BOX DOMAIN-CONTAINING PROTEIN"/>
    <property type="match status" value="1"/>
</dbReference>
<feature type="domain" description="F-box" evidence="1">
    <location>
        <begin position="23"/>
        <end position="63"/>
    </location>
</feature>
<name>A0AAV7F3B2_ARIFI</name>
<proteinExistence type="predicted"/>
<dbReference type="AlphaFoldDB" id="A0AAV7F3B2"/>
<dbReference type="InterPro" id="IPR015915">
    <property type="entry name" value="Kelch-typ_b-propeller"/>
</dbReference>
<dbReference type="InterPro" id="IPR017451">
    <property type="entry name" value="F-box-assoc_interact_dom"/>
</dbReference>
<reference evidence="2 3" key="1">
    <citation type="submission" date="2021-07" db="EMBL/GenBank/DDBJ databases">
        <title>The Aristolochia fimbriata genome: insights into angiosperm evolution, floral development and chemical biosynthesis.</title>
        <authorList>
            <person name="Jiao Y."/>
        </authorList>
    </citation>
    <scope>NUCLEOTIDE SEQUENCE [LARGE SCALE GENOMIC DNA]</scope>
    <source>
        <strain evidence="2">IBCAS-2021</strain>
        <tissue evidence="2">Leaf</tissue>
    </source>
</reference>
<keyword evidence="3" id="KW-1185">Reference proteome</keyword>
<gene>
    <name evidence="2" type="ORF">H6P81_000066</name>
</gene>
<dbReference type="SMART" id="SM00256">
    <property type="entry name" value="FBOX"/>
    <property type="match status" value="1"/>
</dbReference>
<dbReference type="PANTHER" id="PTHR35546">
    <property type="entry name" value="F-BOX PROTEIN INTERACTION DOMAIN PROTEIN-RELATED"/>
    <property type="match status" value="1"/>
</dbReference>
<dbReference type="Proteomes" id="UP000825729">
    <property type="component" value="Unassembled WGS sequence"/>
</dbReference>
<dbReference type="InterPro" id="IPR055290">
    <property type="entry name" value="At3g26010-like"/>
</dbReference>
<dbReference type="NCBIfam" id="TIGR01640">
    <property type="entry name" value="F_box_assoc_1"/>
    <property type="match status" value="1"/>
</dbReference>